<dbReference type="Proteomes" id="UP001519460">
    <property type="component" value="Unassembled WGS sequence"/>
</dbReference>
<name>A0ABD0L4M4_9CAEN</name>
<organism evidence="1 2">
    <name type="scientific">Batillaria attramentaria</name>
    <dbReference type="NCBI Taxonomy" id="370345"/>
    <lineage>
        <taxon>Eukaryota</taxon>
        <taxon>Metazoa</taxon>
        <taxon>Spiralia</taxon>
        <taxon>Lophotrochozoa</taxon>
        <taxon>Mollusca</taxon>
        <taxon>Gastropoda</taxon>
        <taxon>Caenogastropoda</taxon>
        <taxon>Sorbeoconcha</taxon>
        <taxon>Cerithioidea</taxon>
        <taxon>Batillariidae</taxon>
        <taxon>Batillaria</taxon>
    </lineage>
</organism>
<accession>A0ABD0L4M4</accession>
<keyword evidence="2" id="KW-1185">Reference proteome</keyword>
<dbReference type="EMBL" id="JACVVK020000084">
    <property type="protein sequence ID" value="KAK7494359.1"/>
    <property type="molecule type" value="Genomic_DNA"/>
</dbReference>
<comment type="caution">
    <text evidence="1">The sequence shown here is derived from an EMBL/GenBank/DDBJ whole genome shotgun (WGS) entry which is preliminary data.</text>
</comment>
<gene>
    <name evidence="1" type="ORF">BaRGS_00014462</name>
</gene>
<evidence type="ECO:0000313" key="2">
    <source>
        <dbReference type="Proteomes" id="UP001519460"/>
    </source>
</evidence>
<evidence type="ECO:0000313" key="1">
    <source>
        <dbReference type="EMBL" id="KAK7494359.1"/>
    </source>
</evidence>
<reference evidence="1 2" key="1">
    <citation type="journal article" date="2023" name="Sci. Data">
        <title>Genome assembly of the Korean intertidal mud-creeper Batillaria attramentaria.</title>
        <authorList>
            <person name="Patra A.K."/>
            <person name="Ho P.T."/>
            <person name="Jun S."/>
            <person name="Lee S.J."/>
            <person name="Kim Y."/>
            <person name="Won Y.J."/>
        </authorList>
    </citation>
    <scope>NUCLEOTIDE SEQUENCE [LARGE SCALE GENOMIC DNA]</scope>
    <source>
        <strain evidence="1">Wonlab-2016</strain>
    </source>
</reference>
<protein>
    <submittedName>
        <fullName evidence="1">Uncharacterized protein</fullName>
    </submittedName>
</protein>
<sequence length="122" mass="13604">MFSRYFSFEKDTTGYCASDTRMNPQLVDVCVWQKLSTVSSETSVASRSIHVKDVIKICLDCSVPWIENLVVRALADVLEFCGTAASDSRLSLCRHFSGILFVVESPGLAENIFIDFRFVPPA</sequence>
<proteinExistence type="predicted"/>
<dbReference type="AlphaFoldDB" id="A0ABD0L4M4"/>